<proteinExistence type="predicted"/>
<evidence type="ECO:0000313" key="2">
    <source>
        <dbReference type="EMBL" id="KAF2148018.1"/>
    </source>
</evidence>
<dbReference type="Pfam" id="PF20150">
    <property type="entry name" value="2EXR"/>
    <property type="match status" value="1"/>
</dbReference>
<dbReference type="AlphaFoldDB" id="A0A9P4MCB3"/>
<comment type="caution">
    <text evidence="2">The sequence shown here is derived from an EMBL/GenBank/DDBJ whole genome shotgun (WGS) entry which is preliminary data.</text>
</comment>
<keyword evidence="3" id="KW-1185">Reference proteome</keyword>
<sequence>MTLVMSSLQPPARRHPALHLGRHISNLRRLLPQRRTASTATTPSSMLTTFHLFPLLPPEIRAQIWTLSLPAITPSLTLYDRTCWTRTNLLSSSLSTTSDTDSDSEPFPLWRMHYDHSLLPATCISVPPAFVNREAHAIAASWLAETRVRYGTASGFYCPFDPAYDALYVPLAKWRQFRKAYTRWLGWGKMMRWPTWEEVRRRRWRLPVTVRSEIRTVAVDRRVVEKYGADRVLDVLEDKWEVWWHYRGGVEKVLVVEGREQGNGDGEGWTWWDVPPGGRLEWNEERETWTVVGLGVNEIARTWFAPPMRRQWAPESLREVQSVVAVRR</sequence>
<gene>
    <name evidence="2" type="ORF">K461DRAFT_283114</name>
</gene>
<accession>A0A9P4MCB3</accession>
<evidence type="ECO:0000259" key="1">
    <source>
        <dbReference type="Pfam" id="PF20150"/>
    </source>
</evidence>
<name>A0A9P4MCB3_9PEZI</name>
<evidence type="ECO:0000313" key="3">
    <source>
        <dbReference type="Proteomes" id="UP000799439"/>
    </source>
</evidence>
<protein>
    <recommendedName>
        <fullName evidence="1">2EXR domain-containing protein</fullName>
    </recommendedName>
</protein>
<dbReference type="InterPro" id="IPR045518">
    <property type="entry name" value="2EXR"/>
</dbReference>
<dbReference type="EMBL" id="ML996094">
    <property type="protein sequence ID" value="KAF2148018.1"/>
    <property type="molecule type" value="Genomic_DNA"/>
</dbReference>
<reference evidence="2" key="1">
    <citation type="journal article" date="2020" name="Stud. Mycol.">
        <title>101 Dothideomycetes genomes: a test case for predicting lifestyles and emergence of pathogens.</title>
        <authorList>
            <person name="Haridas S."/>
            <person name="Albert R."/>
            <person name="Binder M."/>
            <person name="Bloem J."/>
            <person name="Labutti K."/>
            <person name="Salamov A."/>
            <person name="Andreopoulos B."/>
            <person name="Baker S."/>
            <person name="Barry K."/>
            <person name="Bills G."/>
            <person name="Bluhm B."/>
            <person name="Cannon C."/>
            <person name="Castanera R."/>
            <person name="Culley D."/>
            <person name="Daum C."/>
            <person name="Ezra D."/>
            <person name="Gonzalez J."/>
            <person name="Henrissat B."/>
            <person name="Kuo A."/>
            <person name="Liang C."/>
            <person name="Lipzen A."/>
            <person name="Lutzoni F."/>
            <person name="Magnuson J."/>
            <person name="Mondo S."/>
            <person name="Nolan M."/>
            <person name="Ohm R."/>
            <person name="Pangilinan J."/>
            <person name="Park H.-J."/>
            <person name="Ramirez L."/>
            <person name="Alfaro M."/>
            <person name="Sun H."/>
            <person name="Tritt A."/>
            <person name="Yoshinaga Y."/>
            <person name="Zwiers L.-H."/>
            <person name="Turgeon B."/>
            <person name="Goodwin S."/>
            <person name="Spatafora J."/>
            <person name="Crous P."/>
            <person name="Grigoriev I."/>
        </authorList>
    </citation>
    <scope>NUCLEOTIDE SEQUENCE</scope>
    <source>
        <strain evidence="2">CBS 260.36</strain>
    </source>
</reference>
<organism evidence="2 3">
    <name type="scientific">Myriangium duriaei CBS 260.36</name>
    <dbReference type="NCBI Taxonomy" id="1168546"/>
    <lineage>
        <taxon>Eukaryota</taxon>
        <taxon>Fungi</taxon>
        <taxon>Dikarya</taxon>
        <taxon>Ascomycota</taxon>
        <taxon>Pezizomycotina</taxon>
        <taxon>Dothideomycetes</taxon>
        <taxon>Dothideomycetidae</taxon>
        <taxon>Myriangiales</taxon>
        <taxon>Myriangiaceae</taxon>
        <taxon>Myriangium</taxon>
    </lineage>
</organism>
<feature type="domain" description="2EXR" evidence="1">
    <location>
        <begin position="50"/>
        <end position="167"/>
    </location>
</feature>
<dbReference type="Proteomes" id="UP000799439">
    <property type="component" value="Unassembled WGS sequence"/>
</dbReference>